<organism evidence="2 3">
    <name type="scientific">Massilia atriviolacea</name>
    <dbReference type="NCBI Taxonomy" id="2495579"/>
    <lineage>
        <taxon>Bacteria</taxon>
        <taxon>Pseudomonadati</taxon>
        <taxon>Pseudomonadota</taxon>
        <taxon>Betaproteobacteria</taxon>
        <taxon>Burkholderiales</taxon>
        <taxon>Oxalobacteraceae</taxon>
        <taxon>Telluria group</taxon>
        <taxon>Massilia</taxon>
    </lineage>
</organism>
<evidence type="ECO:0000313" key="2">
    <source>
        <dbReference type="EMBL" id="RSZ61115.1"/>
    </source>
</evidence>
<feature type="region of interest" description="Disordered" evidence="1">
    <location>
        <begin position="27"/>
        <end position="51"/>
    </location>
</feature>
<name>A0A430HUH9_9BURK</name>
<proteinExistence type="predicted"/>
<dbReference type="EMBL" id="RXLQ01000001">
    <property type="protein sequence ID" value="RSZ61115.1"/>
    <property type="molecule type" value="Genomic_DNA"/>
</dbReference>
<reference evidence="2 3" key="1">
    <citation type="submission" date="2018-12" db="EMBL/GenBank/DDBJ databases">
        <authorList>
            <person name="Yang E."/>
        </authorList>
    </citation>
    <scope>NUCLEOTIDE SEQUENCE [LARGE SCALE GENOMIC DNA]</scope>
    <source>
        <strain evidence="2 3">SOD</strain>
    </source>
</reference>
<accession>A0A430HUH9</accession>
<evidence type="ECO:0000256" key="1">
    <source>
        <dbReference type="SAM" id="MobiDB-lite"/>
    </source>
</evidence>
<dbReference type="AlphaFoldDB" id="A0A430HUH9"/>
<gene>
    <name evidence="2" type="ORF">EJB06_03035</name>
</gene>
<sequence>MAGTLRTRSSLSATMRADATADLAVSKRPTAKLPVSTGTGAVGMSRTQPANRPRRACMSFLPCRSVGRVPIGAHDDWKMQLLHFHRSGHRANQIASEQYGH</sequence>
<evidence type="ECO:0000313" key="3">
    <source>
        <dbReference type="Proteomes" id="UP000278085"/>
    </source>
</evidence>
<protein>
    <submittedName>
        <fullName evidence="2">Uncharacterized protein</fullName>
    </submittedName>
</protein>
<dbReference type="RefSeq" id="WP_126072501.1">
    <property type="nucleotide sequence ID" value="NZ_CP051166.1"/>
</dbReference>
<dbReference type="Proteomes" id="UP000278085">
    <property type="component" value="Unassembled WGS sequence"/>
</dbReference>
<keyword evidence="3" id="KW-1185">Reference proteome</keyword>
<comment type="caution">
    <text evidence="2">The sequence shown here is derived from an EMBL/GenBank/DDBJ whole genome shotgun (WGS) entry which is preliminary data.</text>
</comment>